<evidence type="ECO:0000313" key="3">
    <source>
        <dbReference type="Proteomes" id="UP001596091"/>
    </source>
</evidence>
<proteinExistence type="predicted"/>
<feature type="transmembrane region" description="Helical" evidence="1">
    <location>
        <begin position="101"/>
        <end position="119"/>
    </location>
</feature>
<accession>A0ABW1EIB6</accession>
<reference evidence="3" key="1">
    <citation type="journal article" date="2019" name="Int. J. Syst. Evol. Microbiol.">
        <title>The Global Catalogue of Microorganisms (GCM) 10K type strain sequencing project: providing services to taxonomists for standard genome sequencing and annotation.</title>
        <authorList>
            <consortium name="The Broad Institute Genomics Platform"/>
            <consortium name="The Broad Institute Genome Sequencing Center for Infectious Disease"/>
            <person name="Wu L."/>
            <person name="Ma J."/>
        </authorList>
    </citation>
    <scope>NUCLEOTIDE SEQUENCE [LARGE SCALE GENOMIC DNA]</scope>
    <source>
        <strain evidence="3">JCM 4087</strain>
    </source>
</reference>
<dbReference type="EMBL" id="JBHSPH010000003">
    <property type="protein sequence ID" value="MFC5862990.1"/>
    <property type="molecule type" value="Genomic_DNA"/>
</dbReference>
<protein>
    <submittedName>
        <fullName evidence="2">Uncharacterized protein</fullName>
    </submittedName>
</protein>
<evidence type="ECO:0000313" key="2">
    <source>
        <dbReference type="EMBL" id="MFC5862990.1"/>
    </source>
</evidence>
<keyword evidence="1" id="KW-0472">Membrane</keyword>
<dbReference type="Proteomes" id="UP001596091">
    <property type="component" value="Unassembled WGS sequence"/>
</dbReference>
<comment type="caution">
    <text evidence="2">The sequence shown here is derived from an EMBL/GenBank/DDBJ whole genome shotgun (WGS) entry which is preliminary data.</text>
</comment>
<organism evidence="2 3">
    <name type="scientific">Acidicapsa dinghuensis</name>
    <dbReference type="NCBI Taxonomy" id="2218256"/>
    <lineage>
        <taxon>Bacteria</taxon>
        <taxon>Pseudomonadati</taxon>
        <taxon>Acidobacteriota</taxon>
        <taxon>Terriglobia</taxon>
        <taxon>Terriglobales</taxon>
        <taxon>Acidobacteriaceae</taxon>
        <taxon>Acidicapsa</taxon>
    </lineage>
</organism>
<evidence type="ECO:0000256" key="1">
    <source>
        <dbReference type="SAM" id="Phobius"/>
    </source>
</evidence>
<dbReference type="RefSeq" id="WP_263339217.1">
    <property type="nucleotide sequence ID" value="NZ_JAGSYH010000005.1"/>
</dbReference>
<sequence length="125" mass="13129">MAKLTLVFAVVLIALGLIGFIGTGSAHPTALIPAVLGLLLGIFGALAITPNEGRRKLFMHINVTLGLLGFLGTVMGLVQWFQMLAGAAVKNPPATESKAAMALICLIYVALCVRSFIAARRTRLV</sequence>
<feature type="transmembrane region" description="Helical" evidence="1">
    <location>
        <begin position="29"/>
        <end position="49"/>
    </location>
</feature>
<name>A0ABW1EIB6_9BACT</name>
<keyword evidence="1" id="KW-1133">Transmembrane helix</keyword>
<gene>
    <name evidence="2" type="ORF">ACFPT7_11855</name>
</gene>
<feature type="transmembrane region" description="Helical" evidence="1">
    <location>
        <begin position="61"/>
        <end position="81"/>
    </location>
</feature>
<keyword evidence="1" id="KW-0812">Transmembrane</keyword>
<keyword evidence="3" id="KW-1185">Reference proteome</keyword>